<keyword evidence="5" id="KW-0418">Kinase</keyword>
<dbReference type="Pfam" id="PF02518">
    <property type="entry name" value="HATPase_c"/>
    <property type="match status" value="1"/>
</dbReference>
<comment type="catalytic activity">
    <reaction evidence="1">
        <text>ATP + protein L-histidine = ADP + protein N-phospho-L-histidine.</text>
        <dbReference type="EC" id="2.7.13.3"/>
    </reaction>
</comment>
<dbReference type="InterPro" id="IPR004358">
    <property type="entry name" value="Sig_transdc_His_kin-like_C"/>
</dbReference>
<dbReference type="PANTHER" id="PTHR43065">
    <property type="entry name" value="SENSOR HISTIDINE KINASE"/>
    <property type="match status" value="1"/>
</dbReference>
<evidence type="ECO:0000256" key="1">
    <source>
        <dbReference type="ARBA" id="ARBA00000085"/>
    </source>
</evidence>
<dbReference type="PROSITE" id="PS50109">
    <property type="entry name" value="HIS_KIN"/>
    <property type="match status" value="1"/>
</dbReference>
<comment type="caution">
    <text evidence="9">The sequence shown here is derived from an EMBL/GenBank/DDBJ whole genome shotgun (WGS) entry which is preliminary data.</text>
</comment>
<evidence type="ECO:0000256" key="5">
    <source>
        <dbReference type="ARBA" id="ARBA00022777"/>
    </source>
</evidence>
<evidence type="ECO:0000256" key="4">
    <source>
        <dbReference type="ARBA" id="ARBA00022741"/>
    </source>
</evidence>
<evidence type="ECO:0000256" key="3">
    <source>
        <dbReference type="ARBA" id="ARBA00022679"/>
    </source>
</evidence>
<keyword evidence="10" id="KW-1185">Reference proteome</keyword>
<evidence type="ECO:0000259" key="8">
    <source>
        <dbReference type="PROSITE" id="PS50109"/>
    </source>
</evidence>
<dbReference type="PRINTS" id="PR00344">
    <property type="entry name" value="BCTRLSENSOR"/>
</dbReference>
<evidence type="ECO:0000313" key="9">
    <source>
        <dbReference type="EMBL" id="VDC48837.1"/>
    </source>
</evidence>
<keyword evidence="4" id="KW-0547">Nucleotide-binding</keyword>
<dbReference type="AlphaFoldDB" id="A0A7Z8Y0Z0"/>
<dbReference type="SMART" id="SM00387">
    <property type="entry name" value="HATPase_c"/>
    <property type="match status" value="1"/>
</dbReference>
<dbReference type="GO" id="GO:0000160">
    <property type="term" value="P:phosphorelay signal transduction system"/>
    <property type="evidence" value="ECO:0007669"/>
    <property type="project" value="UniProtKB-KW"/>
</dbReference>
<dbReference type="RefSeq" id="WP_154726974.1">
    <property type="nucleotide sequence ID" value="NZ_UXHF01000120.1"/>
</dbReference>
<keyword evidence="6" id="KW-0067">ATP-binding</keyword>
<gene>
    <name evidence="9" type="primary">pleC_2</name>
    <name evidence="9" type="ORF">BREV_BREV_03322</name>
</gene>
<evidence type="ECO:0000256" key="6">
    <source>
        <dbReference type="ARBA" id="ARBA00022840"/>
    </source>
</evidence>
<evidence type="ECO:0000256" key="2">
    <source>
        <dbReference type="ARBA" id="ARBA00012438"/>
    </source>
</evidence>
<name>A0A7Z8Y0Z0_9CAUL</name>
<dbReference type="InterPro" id="IPR005467">
    <property type="entry name" value="His_kinase_dom"/>
</dbReference>
<dbReference type="SUPFAM" id="SSF55874">
    <property type="entry name" value="ATPase domain of HSP90 chaperone/DNA topoisomerase II/histidine kinase"/>
    <property type="match status" value="1"/>
</dbReference>
<reference evidence="9 10" key="1">
    <citation type="submission" date="2018-11" db="EMBL/GenBank/DDBJ databases">
        <authorList>
            <person name="Peiro R."/>
            <person name="Begona"/>
            <person name="Cbmso G."/>
            <person name="Lopez M."/>
            <person name="Gonzalez S."/>
            <person name="Sacristan E."/>
            <person name="Castillo E."/>
        </authorList>
    </citation>
    <scope>NUCLEOTIDE SEQUENCE [LARGE SCALE GENOMIC DNA]</scope>
    <source>
        <strain evidence="9">Brev_genome</strain>
    </source>
</reference>
<dbReference type="GO" id="GO:0004673">
    <property type="term" value="F:protein histidine kinase activity"/>
    <property type="evidence" value="ECO:0007669"/>
    <property type="project" value="UniProtKB-EC"/>
</dbReference>
<dbReference type="PANTHER" id="PTHR43065:SF46">
    <property type="entry name" value="C4-DICARBOXYLATE TRANSPORT SENSOR PROTEIN DCTB"/>
    <property type="match status" value="1"/>
</dbReference>
<dbReference type="Gene3D" id="3.30.565.10">
    <property type="entry name" value="Histidine kinase-like ATPase, C-terminal domain"/>
    <property type="match status" value="1"/>
</dbReference>
<feature type="domain" description="Histidine kinase" evidence="8">
    <location>
        <begin position="124"/>
        <end position="234"/>
    </location>
</feature>
<organism evidence="9 10">
    <name type="scientific">Brevundimonas mediterranea</name>
    <dbReference type="NCBI Taxonomy" id="74329"/>
    <lineage>
        <taxon>Bacteria</taxon>
        <taxon>Pseudomonadati</taxon>
        <taxon>Pseudomonadota</taxon>
        <taxon>Alphaproteobacteria</taxon>
        <taxon>Caulobacterales</taxon>
        <taxon>Caulobacteraceae</taxon>
        <taxon>Brevundimonas</taxon>
    </lineage>
</organism>
<dbReference type="InterPro" id="IPR036890">
    <property type="entry name" value="HATPase_C_sf"/>
</dbReference>
<evidence type="ECO:0000313" key="10">
    <source>
        <dbReference type="Proteomes" id="UP000289220"/>
    </source>
</evidence>
<proteinExistence type="predicted"/>
<dbReference type="GO" id="GO:0005524">
    <property type="term" value="F:ATP binding"/>
    <property type="evidence" value="ECO:0007669"/>
    <property type="project" value="UniProtKB-KW"/>
</dbReference>
<evidence type="ECO:0000256" key="7">
    <source>
        <dbReference type="ARBA" id="ARBA00023012"/>
    </source>
</evidence>
<dbReference type="EMBL" id="UXHF01000120">
    <property type="protein sequence ID" value="VDC48837.1"/>
    <property type="molecule type" value="Genomic_DNA"/>
</dbReference>
<dbReference type="Proteomes" id="UP000289220">
    <property type="component" value="Unassembled WGS sequence"/>
</dbReference>
<accession>A0A7Z8Y0Z0</accession>
<protein>
    <recommendedName>
        <fullName evidence="2">histidine kinase</fullName>
        <ecNumber evidence="2">2.7.13.3</ecNumber>
    </recommendedName>
</protein>
<dbReference type="EC" id="2.7.13.3" evidence="2"/>
<keyword evidence="7" id="KW-0902">Two-component regulatory system</keyword>
<dbReference type="InterPro" id="IPR003594">
    <property type="entry name" value="HATPase_dom"/>
</dbReference>
<keyword evidence="3" id="KW-0808">Transferase</keyword>
<sequence length="245" mass="25877">MNVEQLHGIAHDVRNDLMIIQAATRSLRRAWSNREADEAQASAFTPGLLFGALDLAVSHSAALLAGWSDSLHPNGGPHLSGGVADLPRALYAAGAAFQPCLAAGQRLDCEVFGRFSPLGAGSAELVAVLINLLKNAKEALDERPGRIVIRARALRQPAQPVRSCVRIVVADTGPGIRPDDLARATSFGFSTKGQGRGLGLWRARKFAEAAGGRLRLRSRPGRGTAAVLILPLDDVAPGAPMEDYP</sequence>